<dbReference type="AlphaFoldDB" id="A0A9W8C1J6"/>
<organism evidence="1 2">
    <name type="scientific">Triplophysa rosa</name>
    <name type="common">Cave loach</name>
    <dbReference type="NCBI Taxonomy" id="992332"/>
    <lineage>
        <taxon>Eukaryota</taxon>
        <taxon>Metazoa</taxon>
        <taxon>Chordata</taxon>
        <taxon>Craniata</taxon>
        <taxon>Vertebrata</taxon>
        <taxon>Euteleostomi</taxon>
        <taxon>Actinopterygii</taxon>
        <taxon>Neopterygii</taxon>
        <taxon>Teleostei</taxon>
        <taxon>Ostariophysi</taxon>
        <taxon>Cypriniformes</taxon>
        <taxon>Nemacheilidae</taxon>
        <taxon>Triplophysa</taxon>
    </lineage>
</organism>
<proteinExistence type="predicted"/>
<protein>
    <submittedName>
        <fullName evidence="1">Uncharacterized protein</fullName>
    </submittedName>
</protein>
<evidence type="ECO:0000313" key="2">
    <source>
        <dbReference type="Proteomes" id="UP001059041"/>
    </source>
</evidence>
<name>A0A9W8C1J6_TRIRA</name>
<keyword evidence="2" id="KW-1185">Reference proteome</keyword>
<reference evidence="1" key="1">
    <citation type="submission" date="2021-02" db="EMBL/GenBank/DDBJ databases">
        <title>Comparative genomics reveals that relaxation of natural selection precedes convergent phenotypic evolution of cavefish.</title>
        <authorList>
            <person name="Peng Z."/>
        </authorList>
    </citation>
    <scope>NUCLEOTIDE SEQUENCE</scope>
    <source>
        <tissue evidence="1">Muscle</tissue>
    </source>
</reference>
<accession>A0A9W8C1J6</accession>
<dbReference type="Proteomes" id="UP001059041">
    <property type="component" value="Linkage Group LG9"/>
</dbReference>
<evidence type="ECO:0000313" key="1">
    <source>
        <dbReference type="EMBL" id="KAI7805527.1"/>
    </source>
</evidence>
<sequence>MNHPLKRLNNEKHILTSVTLSSLHLSARAPPLTFISALHCLLSLNLILSPTGFPSETLIILLSVDVWGVSAVTLKRAERPGPGSPAAPLSPASLALINFN</sequence>
<gene>
    <name evidence="1" type="ORF">IRJ41_010350</name>
</gene>
<dbReference type="EMBL" id="JAFHDT010000009">
    <property type="protein sequence ID" value="KAI7805527.1"/>
    <property type="molecule type" value="Genomic_DNA"/>
</dbReference>
<comment type="caution">
    <text evidence="1">The sequence shown here is derived from an EMBL/GenBank/DDBJ whole genome shotgun (WGS) entry which is preliminary data.</text>
</comment>